<organism evidence="1 2">
    <name type="scientific">Rhizobium anhuiense</name>
    <dbReference type="NCBI Taxonomy" id="1184720"/>
    <lineage>
        <taxon>Bacteria</taxon>
        <taxon>Pseudomonadati</taxon>
        <taxon>Pseudomonadota</taxon>
        <taxon>Alphaproteobacteria</taxon>
        <taxon>Hyphomicrobiales</taxon>
        <taxon>Rhizobiaceae</taxon>
        <taxon>Rhizobium/Agrobacterium group</taxon>
        <taxon>Rhizobium</taxon>
    </lineage>
</organism>
<dbReference type="AlphaFoldDB" id="A0A3S0RXW2"/>
<reference evidence="1 2" key="1">
    <citation type="journal article" date="2015" name="Int. J. Syst. Evol. Microbiol.">
        <title>Rhizobium anhuiense sp. nov., isolated from effective nodules of Vicia faba and Pisum sativum.</title>
        <authorList>
            <person name="Zhang Y.J."/>
            <person name="Zheng W.T."/>
            <person name="Everall I."/>
            <person name="Young J.P."/>
            <person name="Zhang X.X."/>
            <person name="Tian C.F."/>
            <person name="Sui X.H."/>
            <person name="Wang E.T."/>
            <person name="Chen W.X."/>
        </authorList>
    </citation>
    <scope>NUCLEOTIDE SEQUENCE [LARGE SCALE GENOMIC DNA]</scope>
    <source>
        <strain evidence="1 2">CCBAU 23252</strain>
    </source>
</reference>
<gene>
    <name evidence="1" type="ORF">EEQ99_32270</name>
</gene>
<evidence type="ECO:0000313" key="1">
    <source>
        <dbReference type="EMBL" id="RUL96136.1"/>
    </source>
</evidence>
<name>A0A3S0RXW2_9HYPH</name>
<dbReference type="EMBL" id="RIBW01000025">
    <property type="protein sequence ID" value="RUL96136.1"/>
    <property type="molecule type" value="Genomic_DNA"/>
</dbReference>
<sequence>MAEKIGRYAVDLIKRLTRHQDILPDLIAKPRGANNNKDGRAFELAYSAYLILLEIAAILRRGIENPAPLQALLRLSYNDRPICLVDDSHLVGLVEETYAQLKRGGLKWREIEHDFSRQIDLDAAHGLRIKYRLVLGKPRDIEKIQESLEKRGLGVVVAKAYDFPPEYIKRVAINPDLHSALETITGTAYPEWMAAVYGVVINEVEQSRTQMGFVTLVRRLHEDRPHLFHPLEEQHSYDFLLGLMAQVAPDVHAEICGPTLKLSEEESRDVYTIPWGNDVLVESFASSLRDYEEGDADDYLNLADVQEMLRLNHWERAIPRVRCRAYIDMGAEA</sequence>
<proteinExistence type="predicted"/>
<protein>
    <submittedName>
        <fullName evidence="1">Uncharacterized protein</fullName>
    </submittedName>
</protein>
<comment type="caution">
    <text evidence="1">The sequence shown here is derived from an EMBL/GenBank/DDBJ whole genome shotgun (WGS) entry which is preliminary data.</text>
</comment>
<evidence type="ECO:0000313" key="2">
    <source>
        <dbReference type="Proteomes" id="UP000273611"/>
    </source>
</evidence>
<dbReference type="Proteomes" id="UP000273611">
    <property type="component" value="Unassembled WGS sequence"/>
</dbReference>
<accession>A0A3S0RXW2</accession>
<dbReference type="RefSeq" id="WP_127431793.1">
    <property type="nucleotide sequence ID" value="NZ_BMFI01000022.1"/>
</dbReference>